<keyword evidence="2 9" id="KW-0055">Arginine biosynthesis</keyword>
<evidence type="ECO:0000256" key="2">
    <source>
        <dbReference type="ARBA" id="ARBA00022571"/>
    </source>
</evidence>
<sequence>MHNHSKIVSILLDSLPYIRFFRGSKIVIKYGGAAQINPELKEQFAIDIVMLYMLGIKPIIIHGGGKRINELLDALKIQSEFVNGLRVTSIDALKIVEMVLSGEINKEITAFLNFHGVNALGISGKDASLFQAIPKDSGKYGYTGEIIQTNGKVINNLLEQNLVPVIAPIACGDEAGHPGFNINADSAASAIAIATGAKRAIFLTDTKGVLDKNGEIIESLNISQTQELYANGTINGGMIPKVEACLDCVKNGVEKAHIIDGRIPHSLLLELFTSAGIGTEFMAE</sequence>
<organism evidence="11 12">
    <name type="scientific">Helicobacter winghamensis</name>
    <dbReference type="NCBI Taxonomy" id="157268"/>
    <lineage>
        <taxon>Bacteria</taxon>
        <taxon>Pseudomonadati</taxon>
        <taxon>Campylobacterota</taxon>
        <taxon>Epsilonproteobacteria</taxon>
        <taxon>Campylobacterales</taxon>
        <taxon>Helicobacteraceae</taxon>
        <taxon>Helicobacter</taxon>
    </lineage>
</organism>
<dbReference type="NCBIfam" id="TIGR00761">
    <property type="entry name" value="argB"/>
    <property type="match status" value="1"/>
</dbReference>
<evidence type="ECO:0000313" key="11">
    <source>
        <dbReference type="EMBL" id="PKT82232.1"/>
    </source>
</evidence>
<dbReference type="GO" id="GO:0003991">
    <property type="term" value="F:acetylglutamate kinase activity"/>
    <property type="evidence" value="ECO:0007669"/>
    <property type="project" value="UniProtKB-UniRule"/>
</dbReference>
<dbReference type="RefSeq" id="WP_006802310.1">
    <property type="nucleotide sequence ID" value="NZ_CABKOI010000021.1"/>
</dbReference>
<dbReference type="UniPathway" id="UPA00068">
    <property type="reaction ID" value="UER00107"/>
</dbReference>
<keyword evidence="9" id="KW-0963">Cytoplasm</keyword>
<dbReference type="FunFam" id="3.40.1160.10:FF:000004">
    <property type="entry name" value="Acetylglutamate kinase"/>
    <property type="match status" value="1"/>
</dbReference>
<evidence type="ECO:0000256" key="9">
    <source>
        <dbReference type="HAMAP-Rule" id="MF_00082"/>
    </source>
</evidence>
<name>A0A2N3PKR6_9HELI</name>
<evidence type="ECO:0000259" key="10">
    <source>
        <dbReference type="Pfam" id="PF00696"/>
    </source>
</evidence>
<dbReference type="PANTHER" id="PTHR23342:SF0">
    <property type="entry name" value="N-ACETYLGLUTAMATE SYNTHASE, MITOCHONDRIAL"/>
    <property type="match status" value="1"/>
</dbReference>
<evidence type="ECO:0000313" key="12">
    <source>
        <dbReference type="Proteomes" id="UP000233350"/>
    </source>
</evidence>
<dbReference type="InterPro" id="IPR001048">
    <property type="entry name" value="Asp/Glu/Uridylate_kinase"/>
</dbReference>
<evidence type="ECO:0000256" key="7">
    <source>
        <dbReference type="ARBA" id="ARBA00022840"/>
    </source>
</evidence>
<dbReference type="InterPro" id="IPR041727">
    <property type="entry name" value="NAGK-C"/>
</dbReference>
<dbReference type="HAMAP" id="MF_00082">
    <property type="entry name" value="ArgB"/>
    <property type="match status" value="1"/>
</dbReference>
<dbReference type="CDD" id="cd04250">
    <property type="entry name" value="AAK_NAGK-C"/>
    <property type="match status" value="1"/>
</dbReference>
<dbReference type="PIRSF" id="PIRSF000728">
    <property type="entry name" value="NAGK"/>
    <property type="match status" value="1"/>
</dbReference>
<dbReference type="GO" id="GO:0042450">
    <property type="term" value="P:L-arginine biosynthetic process via ornithine"/>
    <property type="evidence" value="ECO:0007669"/>
    <property type="project" value="UniProtKB-UniRule"/>
</dbReference>
<evidence type="ECO:0000256" key="8">
    <source>
        <dbReference type="ARBA" id="ARBA00048141"/>
    </source>
</evidence>
<dbReference type="GO" id="GO:0005737">
    <property type="term" value="C:cytoplasm"/>
    <property type="evidence" value="ECO:0007669"/>
    <property type="project" value="UniProtKB-SubCell"/>
</dbReference>
<keyword evidence="5 9" id="KW-0547">Nucleotide-binding</keyword>
<comment type="function">
    <text evidence="9">Catalyzes the ATP-dependent phosphorylation of N-acetyl-L-glutamate.</text>
</comment>
<dbReference type="Proteomes" id="UP000233350">
    <property type="component" value="Unassembled WGS sequence"/>
</dbReference>
<evidence type="ECO:0000256" key="1">
    <source>
        <dbReference type="ARBA" id="ARBA00004828"/>
    </source>
</evidence>
<keyword evidence="7 9" id="KW-0067">ATP-binding</keyword>
<dbReference type="SUPFAM" id="SSF53633">
    <property type="entry name" value="Carbamate kinase-like"/>
    <property type="match status" value="1"/>
</dbReference>
<feature type="binding site" evidence="9">
    <location>
        <begin position="64"/>
        <end position="65"/>
    </location>
    <ligand>
        <name>substrate</name>
    </ligand>
</feature>
<feature type="site" description="Transition state stabilizer" evidence="9">
    <location>
        <position position="29"/>
    </location>
</feature>
<comment type="subcellular location">
    <subcellularLocation>
        <location evidence="9">Cytoplasm</location>
    </subcellularLocation>
</comment>
<feature type="binding site" evidence="9">
    <location>
        <position position="181"/>
    </location>
    <ligand>
        <name>substrate</name>
    </ligand>
</feature>
<dbReference type="Pfam" id="PF00696">
    <property type="entry name" value="AA_kinase"/>
    <property type="match status" value="1"/>
</dbReference>
<feature type="site" description="Transition state stabilizer" evidence="9">
    <location>
        <position position="241"/>
    </location>
</feature>
<comment type="similarity">
    <text evidence="9">Belongs to the acetylglutamate kinase family. ArgB subfamily.</text>
</comment>
<dbReference type="OrthoDB" id="9803155at2"/>
<comment type="caution">
    <text evidence="11">The sequence shown here is derived from an EMBL/GenBank/DDBJ whole genome shotgun (WGS) entry which is preliminary data.</text>
</comment>
<evidence type="ECO:0000256" key="6">
    <source>
        <dbReference type="ARBA" id="ARBA00022777"/>
    </source>
</evidence>
<dbReference type="PANTHER" id="PTHR23342">
    <property type="entry name" value="N-ACETYLGLUTAMATE SYNTHASE"/>
    <property type="match status" value="1"/>
</dbReference>
<keyword evidence="3 9" id="KW-0028">Amino-acid biosynthesis</keyword>
<dbReference type="InterPro" id="IPR001057">
    <property type="entry name" value="Glu/AcGlu_kinase"/>
</dbReference>
<keyword evidence="4 9" id="KW-0808">Transferase</keyword>
<dbReference type="GeneID" id="97289046"/>
<proteinExistence type="inferred from homology"/>
<dbReference type="PRINTS" id="PR00474">
    <property type="entry name" value="GLU5KINASE"/>
</dbReference>
<dbReference type="EC" id="2.7.2.8" evidence="9"/>
<accession>A0A2N3PKR6</accession>
<evidence type="ECO:0000256" key="4">
    <source>
        <dbReference type="ARBA" id="ARBA00022679"/>
    </source>
</evidence>
<feature type="binding site" evidence="9">
    <location>
        <position position="86"/>
    </location>
    <ligand>
        <name>substrate</name>
    </ligand>
</feature>
<feature type="domain" description="Aspartate/glutamate/uridylate kinase" evidence="10">
    <location>
        <begin position="25"/>
        <end position="260"/>
    </location>
</feature>
<comment type="pathway">
    <text evidence="1 9">Amino-acid biosynthesis; L-arginine biosynthesis; N(2)-acetyl-L-ornithine from L-glutamate: step 2/4.</text>
</comment>
<dbReference type="STRING" id="556267.HWAG_00617"/>
<dbReference type="EMBL" id="MBPK01000007">
    <property type="protein sequence ID" value="PKT82232.1"/>
    <property type="molecule type" value="Genomic_DNA"/>
</dbReference>
<protein>
    <recommendedName>
        <fullName evidence="9">Acetylglutamate kinase</fullName>
        <ecNumber evidence="9">2.7.2.8</ecNumber>
    </recommendedName>
    <alternativeName>
        <fullName evidence="9">N-acetyl-L-glutamate 5-phosphotransferase</fullName>
    </alternativeName>
    <alternativeName>
        <fullName evidence="9">NAG kinase</fullName>
        <shortName evidence="9">NAGK</shortName>
    </alternativeName>
</protein>
<dbReference type="InterPro" id="IPR037528">
    <property type="entry name" value="ArgB"/>
</dbReference>
<dbReference type="Gene3D" id="3.40.1160.10">
    <property type="entry name" value="Acetylglutamate kinase-like"/>
    <property type="match status" value="1"/>
</dbReference>
<keyword evidence="6 9" id="KW-0418">Kinase</keyword>
<keyword evidence="12" id="KW-1185">Reference proteome</keyword>
<gene>
    <name evidence="9" type="primary">argB</name>
    <name evidence="11" type="ORF">BCM31_00595</name>
</gene>
<dbReference type="InterPro" id="IPR036393">
    <property type="entry name" value="AceGlu_kinase-like_sf"/>
</dbReference>
<comment type="catalytic activity">
    <reaction evidence="8 9">
        <text>N-acetyl-L-glutamate + ATP = N-acetyl-L-glutamyl 5-phosphate + ADP</text>
        <dbReference type="Rhea" id="RHEA:14629"/>
        <dbReference type="ChEBI" id="CHEBI:30616"/>
        <dbReference type="ChEBI" id="CHEBI:44337"/>
        <dbReference type="ChEBI" id="CHEBI:57936"/>
        <dbReference type="ChEBI" id="CHEBI:456216"/>
        <dbReference type="EC" id="2.7.2.8"/>
    </reaction>
</comment>
<evidence type="ECO:0000256" key="3">
    <source>
        <dbReference type="ARBA" id="ARBA00022605"/>
    </source>
</evidence>
<reference evidence="11 12" key="1">
    <citation type="submission" date="2016-07" db="EMBL/GenBank/DDBJ databases">
        <title>Detection of Helicobacter winghamensis from caecal content of red fox (Vulpes vulpes).</title>
        <authorList>
            <person name="Zanoni R.G."/>
            <person name="Florio D."/>
            <person name="Caffara M."/>
            <person name="Renzi M."/>
            <person name="Parisi A."/>
            <person name="Pasquali F."/>
            <person name="Manfreda G."/>
        </authorList>
    </citation>
    <scope>NUCLEOTIDE SEQUENCE [LARGE SCALE GENOMIC DNA]</scope>
    <source>
        <strain evidence="11 12">295_13</strain>
    </source>
</reference>
<dbReference type="GO" id="GO:0005524">
    <property type="term" value="F:ATP binding"/>
    <property type="evidence" value="ECO:0007669"/>
    <property type="project" value="UniProtKB-UniRule"/>
</dbReference>
<evidence type="ECO:0000256" key="5">
    <source>
        <dbReference type="ARBA" id="ARBA00022741"/>
    </source>
</evidence>
<dbReference type="AlphaFoldDB" id="A0A2N3PKR6"/>
<dbReference type="InterPro" id="IPR004662">
    <property type="entry name" value="AcgluKinase_fam"/>
</dbReference>